<name>A0A5N6YSX5_9EURO</name>
<keyword evidence="1" id="KW-1133">Transmembrane helix</keyword>
<sequence>MPVGMEDPNHWAAEDACKGTDPSAFWSSSSRDGIVLLMFNFTVCAGITAPHVIADSRLRVPNRKCQVGLGRTGDVMNAIVSVEIWIIVCVCVCMCMCMCECVCATGSDGKHPEGGISRVSFSLAEVVLGLLIERGRRSWPEEYCLIIRFKQGETNIP</sequence>
<protein>
    <submittedName>
        <fullName evidence="2">Uncharacterized protein</fullName>
    </submittedName>
</protein>
<evidence type="ECO:0000313" key="2">
    <source>
        <dbReference type="EMBL" id="KAE8348013.1"/>
    </source>
</evidence>
<accession>A0A5N6YSX5</accession>
<organism evidence="2 3">
    <name type="scientific">Aspergillus coremiiformis</name>
    <dbReference type="NCBI Taxonomy" id="138285"/>
    <lineage>
        <taxon>Eukaryota</taxon>
        <taxon>Fungi</taxon>
        <taxon>Dikarya</taxon>
        <taxon>Ascomycota</taxon>
        <taxon>Pezizomycotina</taxon>
        <taxon>Eurotiomycetes</taxon>
        <taxon>Eurotiomycetidae</taxon>
        <taxon>Eurotiales</taxon>
        <taxon>Aspergillaceae</taxon>
        <taxon>Aspergillus</taxon>
        <taxon>Aspergillus subgen. Circumdati</taxon>
    </lineage>
</organism>
<keyword evidence="1" id="KW-0812">Transmembrane</keyword>
<evidence type="ECO:0000313" key="3">
    <source>
        <dbReference type="Proteomes" id="UP000327118"/>
    </source>
</evidence>
<dbReference type="EMBL" id="ML740117">
    <property type="protein sequence ID" value="KAE8348013.1"/>
    <property type="molecule type" value="Genomic_DNA"/>
</dbReference>
<dbReference type="Proteomes" id="UP000327118">
    <property type="component" value="Unassembled WGS sequence"/>
</dbReference>
<dbReference type="AlphaFoldDB" id="A0A5N6YSX5"/>
<gene>
    <name evidence="2" type="ORF">BDV28DRAFT_144532</name>
</gene>
<reference evidence="3" key="1">
    <citation type="submission" date="2019-04" db="EMBL/GenBank/DDBJ databases">
        <title>Friends and foes A comparative genomics studyof 23 Aspergillus species from section Flavi.</title>
        <authorList>
            <consortium name="DOE Joint Genome Institute"/>
            <person name="Kjaerbolling I."/>
            <person name="Vesth T."/>
            <person name="Frisvad J.C."/>
            <person name="Nybo J.L."/>
            <person name="Theobald S."/>
            <person name="Kildgaard S."/>
            <person name="Isbrandt T."/>
            <person name="Kuo A."/>
            <person name="Sato A."/>
            <person name="Lyhne E.K."/>
            <person name="Kogle M.E."/>
            <person name="Wiebenga A."/>
            <person name="Kun R.S."/>
            <person name="Lubbers R.J."/>
            <person name="Makela M.R."/>
            <person name="Barry K."/>
            <person name="Chovatia M."/>
            <person name="Clum A."/>
            <person name="Daum C."/>
            <person name="Haridas S."/>
            <person name="He G."/>
            <person name="LaButti K."/>
            <person name="Lipzen A."/>
            <person name="Mondo S."/>
            <person name="Riley R."/>
            <person name="Salamov A."/>
            <person name="Simmons B.A."/>
            <person name="Magnuson J.K."/>
            <person name="Henrissat B."/>
            <person name="Mortensen U.H."/>
            <person name="Larsen T.O."/>
            <person name="Devries R.P."/>
            <person name="Grigoriev I.V."/>
            <person name="Machida M."/>
            <person name="Baker S.E."/>
            <person name="Andersen M.R."/>
        </authorList>
    </citation>
    <scope>NUCLEOTIDE SEQUENCE [LARGE SCALE GENOMIC DNA]</scope>
    <source>
        <strain evidence="3">CBS 553.77</strain>
    </source>
</reference>
<evidence type="ECO:0000256" key="1">
    <source>
        <dbReference type="SAM" id="Phobius"/>
    </source>
</evidence>
<keyword evidence="3" id="KW-1185">Reference proteome</keyword>
<keyword evidence="1" id="KW-0472">Membrane</keyword>
<proteinExistence type="predicted"/>
<feature type="transmembrane region" description="Helical" evidence="1">
    <location>
        <begin position="34"/>
        <end position="54"/>
    </location>
</feature>